<feature type="compositionally biased region" description="Polar residues" evidence="10">
    <location>
        <begin position="1956"/>
        <end position="1969"/>
    </location>
</feature>
<evidence type="ECO:0000256" key="1">
    <source>
        <dbReference type="ARBA" id="ARBA00004123"/>
    </source>
</evidence>
<evidence type="ECO:0000256" key="8">
    <source>
        <dbReference type="ARBA" id="ARBA00023242"/>
    </source>
</evidence>
<name>A0AAE0R5F7_9TELE</name>
<keyword evidence="7 9" id="KW-0175">Coiled coil</keyword>
<dbReference type="Proteomes" id="UP001274896">
    <property type="component" value="Unassembled WGS sequence"/>
</dbReference>
<dbReference type="PROSITE" id="PS51830">
    <property type="entry name" value="FIIND"/>
    <property type="match status" value="1"/>
</dbReference>
<keyword evidence="14" id="KW-1185">Reference proteome</keyword>
<feature type="compositionally biased region" description="Polar residues" evidence="10">
    <location>
        <begin position="1313"/>
        <end position="1359"/>
    </location>
</feature>
<evidence type="ECO:0008006" key="15">
    <source>
        <dbReference type="Google" id="ProtNLM"/>
    </source>
</evidence>
<feature type="compositionally biased region" description="Basic and acidic residues" evidence="10">
    <location>
        <begin position="1297"/>
        <end position="1311"/>
    </location>
</feature>
<evidence type="ECO:0000256" key="10">
    <source>
        <dbReference type="SAM" id="MobiDB-lite"/>
    </source>
</evidence>
<keyword evidence="5" id="KW-0863">Zinc-finger</keyword>
<comment type="caution">
    <text evidence="13">The sequence shown here is derived from an EMBL/GenBank/DDBJ whole genome shotgun (WGS) entry which is preliminary data.</text>
</comment>
<feature type="region of interest" description="Disordered" evidence="10">
    <location>
        <begin position="1297"/>
        <end position="1380"/>
    </location>
</feature>
<feature type="coiled-coil region" evidence="9">
    <location>
        <begin position="2034"/>
        <end position="2096"/>
    </location>
</feature>
<dbReference type="PROSITE" id="PS51050">
    <property type="entry name" value="ZF_CW"/>
    <property type="match status" value="1"/>
</dbReference>
<feature type="coiled-coil region" evidence="9">
    <location>
        <begin position="583"/>
        <end position="642"/>
    </location>
</feature>
<dbReference type="SUPFAM" id="SSF55874">
    <property type="entry name" value="ATPase domain of HSP90 chaperone/DNA topoisomerase II/histidine kinase"/>
    <property type="match status" value="3"/>
</dbReference>
<evidence type="ECO:0000313" key="13">
    <source>
        <dbReference type="EMBL" id="KAK3543637.1"/>
    </source>
</evidence>
<keyword evidence="8" id="KW-0539">Nucleus</keyword>
<evidence type="ECO:0000256" key="4">
    <source>
        <dbReference type="ARBA" id="ARBA00022723"/>
    </source>
</evidence>
<dbReference type="Gene3D" id="3.30.565.10">
    <property type="entry name" value="Histidine kinase-like ATPase, C-terminal domain"/>
    <property type="match status" value="3"/>
</dbReference>
<dbReference type="PANTHER" id="PTHR23336">
    <property type="entry name" value="ZINC FINGER CW-TYPE COILED-COIL DOMAIN PROTEIN 3"/>
    <property type="match status" value="1"/>
</dbReference>
<evidence type="ECO:0000256" key="6">
    <source>
        <dbReference type="ARBA" id="ARBA00022833"/>
    </source>
</evidence>
<dbReference type="InterPro" id="IPR041006">
    <property type="entry name" value="Morc_S5"/>
</dbReference>
<dbReference type="InterPro" id="IPR036890">
    <property type="entry name" value="HATPase_C_sf"/>
</dbReference>
<evidence type="ECO:0000256" key="9">
    <source>
        <dbReference type="SAM" id="Coils"/>
    </source>
</evidence>
<dbReference type="GO" id="GO:0008270">
    <property type="term" value="F:zinc ion binding"/>
    <property type="evidence" value="ECO:0007669"/>
    <property type="project" value="UniProtKB-KW"/>
</dbReference>
<dbReference type="Pfam" id="PF23679">
    <property type="entry name" value="UPA-FIIND"/>
    <property type="match status" value="1"/>
</dbReference>
<keyword evidence="3" id="KW-0963">Cytoplasm</keyword>
<protein>
    <recommendedName>
        <fullName evidence="15">MORC family CW-type zinc finger protein 3</fullName>
    </recommendedName>
</protein>
<dbReference type="PANTHER" id="PTHR23336:SF17">
    <property type="entry name" value="MORC FAMILY CW-TYPE ZINC FINGER PROTEIN 3"/>
    <property type="match status" value="1"/>
</dbReference>
<reference evidence="13" key="1">
    <citation type="submission" date="2023-06" db="EMBL/GenBank/DDBJ databases">
        <title>Male Hemibagrus guttatus genome.</title>
        <authorList>
            <person name="Bian C."/>
        </authorList>
    </citation>
    <scope>NUCLEOTIDE SEQUENCE</scope>
    <source>
        <strain evidence="13">Male_cb2023</strain>
        <tissue evidence="13">Muscle</tissue>
    </source>
</reference>
<dbReference type="Pfam" id="PF13589">
    <property type="entry name" value="HATPase_c_3"/>
    <property type="match status" value="3"/>
</dbReference>
<feature type="domain" description="CW-type" evidence="11">
    <location>
        <begin position="1812"/>
        <end position="1864"/>
    </location>
</feature>
<evidence type="ECO:0000256" key="3">
    <source>
        <dbReference type="ARBA" id="ARBA00022490"/>
    </source>
</evidence>
<accession>A0AAE0R5F7</accession>
<dbReference type="InterPro" id="IPR025307">
    <property type="entry name" value="FIIND_dom"/>
</dbReference>
<keyword evidence="4" id="KW-0479">Metal-binding</keyword>
<evidence type="ECO:0000256" key="7">
    <source>
        <dbReference type="ARBA" id="ARBA00023054"/>
    </source>
</evidence>
<dbReference type="GO" id="GO:0016887">
    <property type="term" value="F:ATP hydrolysis activity"/>
    <property type="evidence" value="ECO:0007669"/>
    <property type="project" value="InterPro"/>
</dbReference>
<feature type="region of interest" description="Disordered" evidence="10">
    <location>
        <begin position="447"/>
        <end position="492"/>
    </location>
</feature>
<proteinExistence type="predicted"/>
<dbReference type="Pfam" id="PF17942">
    <property type="entry name" value="Morc6_S5"/>
    <property type="match status" value="3"/>
</dbReference>
<dbReference type="Pfam" id="PF24626">
    <property type="entry name" value="SH3_Tf2-1"/>
    <property type="match status" value="1"/>
</dbReference>
<sequence>MEVVVNPGLDQSDNAYDPDASAKQFWIDKTVIKGQDCLIFMDNGKGMDYDKMHKMLRKLTTAEANYDVGNRELLSIKEALASGGLLFLSGVNGSKPTVIDAHTHSIVHGRWFGFQQKTCLKFPCKKLNQRYIGPFKVLHQINPVMYHLQLPASYRISQSFHASLLKSAYTTHNADAAPPPPLDIDGSATYIVHTILDSWRRRGKSFTFFFGFISLLTDNAYDPDVSAKQLWINKTRIKGKDCLIFMDNGNGMDYDKMHKMLSLGYSDKQAVRDHDPVGRYGNGFKSGSMRLGKDAIVFSMKANTKELEFDFMKDPKDIRISDDVYKNFREPNKRQTQDSMSVPESDYSLRAYCRILYLNPRMEIILQGQKVEAQSITTTLAKKKKITITFGYNKKNMEHYGLMMYHKNRLIKAYVLVPCQRKTKHTGYGVIGVIECNHLKPIHNKQDFEDSQEYRERTGKLQRKKRKQSLVNPRPSMPVTPRPSDDTSVAILDTSISTTPKRKKELDLSREKSEKKARRKCFDKNIPELPALISSDSSTPDYKDFPSDDSDVFSMSLSDQQTFKSIDSGFLDQQNAKVLYLQVMEASRQLQDKLRELKKVLKTEEVETKMDSLEYEKFTNCCESLQKDLEGIKIEIEKVKVTDEDYAAPLKEASNPGREKDSQFQKWKDETQDISESLRFRELRQRMERLLVTFVPALDLEKVINQILSHDIDEISTTDLSFGWFLCSNAGVFSCKMTNILFDMKRSGEVLYTVESWDNSQLEGMGQFKPAGPLYNIDFSEDSILYLHLPHCEIHTGKNKLELVVAHISEDNVEIIQPLNITSTHVIFEVHGLSIFGLLKKWIFSENPISAQVLLFYKEIIGKERWRKLHIHLLPGNVPVDKVQKKHQSNTYIQCSSLCQLTPGKKYRPLCEPYVSQPKVETFGCDFGPNYHSTFEVILNTEIENLTLGLLDETGQEAWEPRQVFLTDESREAVPVEMNEGTDYHIVFLLKISPRYLHSNSTSHVWPFSAVAELIDNAYDPDVRAKQLWINKTVFKHTDCLIFMDNGQGMDYDKMHKMLSFGFSTKKAVKGHDPVGLYGNGFKSGSMRLGKDAIVFSKQANTIKSSGELEFDFMKDPKDIQILDDVYKKFREPNKRQGPDSMSVHESVYSLRAYCSILYLNPTMEIILQGQKVEARANTTTLAKARLETYKPDCLKKGLTITFGYNKKNMEHYGLMMYHKNRLIKAYVRVPCQRKTNNTGQGVIGVIECNPLKPTHNKQDFDDTQEYRNTMKNLNNKLEQYWRNVSYSYQAFKPAAKADDKNQELQVEKKNRQQQSPSTAKSSTQTTPSSNLISQSLTGADSSPSDDTLGNTQEISVSTIPRKKRAMGQCQENTEKKKAKQVDFDNYEDQLLQAKQEINQLQLKFLSQNKGIKITFGYNKENIEHYGLMTHHNNHLSKAYVRVVRQCKISPQFLHTNSTSHTWPFSAIAELIDNAYDPDANAKQMWINKTVVKDQGDCLIFMDNGKGMDYDKMHKMLSFGFSNKQTIRGHVPVGLYGNGFKSGSMRLGKDAIVFSKKANTIVHPEHADCLHHILKYSLFNTKEELLSEFSVIEGLSINSSGTRIIIWNLRRTILGELEFDFLKDPNDIQIPVHLYESTREPKKHQNEGGMSVPESEYSLRAYCSILYLKPRMQIIIQGQKVETQFVTKSLSKILKDTYKPTGYNQKIPITFGYNTKTKEHYGIMMYNKNRLIKAYERVACQRKANSTGVGVIGVLECNHLKPTHNKQDFDNTDEYRKTMLNVGYKLEDYCKEARYRHQKNLNITEPIEDIAKQPDQTWVQCDDCLKWRKLPDGVDPEKLPKKWFCRMNPDQKFRSCTVEEEPENADDEQPRYEKTYKEYERNQWQDEKNRQQRSFKPRSPCTTTHSPILTYPSLTFAGSSSSVHIQDTPLPITPTRKRARSQIQENMENKKARGNGSVNSIPDCLSTSTPSPGTVCSPAICSSGNDTNKTERQATEIAPMDNGDDVIYKITGHKEQTNNITYNSEEPLNYKVLYMQAREEIKQLQHKLTEQEKAENELRGKVDILEAEKCTLSTYCESLQNDLDDIKRESEKVKLSVEDQSFQTDYPIISKEESATTSTEASNPRTEKDLQFGTQQHENQDRMGDNQENNNTQLCSLRLRQLRQSVAGLMATLAPDMDLQHVDYDSEDIDEMLTELINQISTTEAAST</sequence>
<feature type="compositionally biased region" description="Basic and acidic residues" evidence="10">
    <location>
        <begin position="447"/>
        <end position="459"/>
    </location>
</feature>
<feature type="region of interest" description="Disordered" evidence="10">
    <location>
        <begin position="1919"/>
        <end position="1969"/>
    </location>
</feature>
<dbReference type="Pfam" id="PF07496">
    <property type="entry name" value="zf-CW"/>
    <property type="match status" value="1"/>
</dbReference>
<feature type="region of interest" description="Disordered" evidence="10">
    <location>
        <begin position="1881"/>
        <end position="1907"/>
    </location>
</feature>
<organism evidence="13 14">
    <name type="scientific">Hemibagrus guttatus</name>
    <dbReference type="NCBI Taxonomy" id="175788"/>
    <lineage>
        <taxon>Eukaryota</taxon>
        <taxon>Metazoa</taxon>
        <taxon>Chordata</taxon>
        <taxon>Craniata</taxon>
        <taxon>Vertebrata</taxon>
        <taxon>Euteleostomi</taxon>
        <taxon>Actinopterygii</taxon>
        <taxon>Neopterygii</taxon>
        <taxon>Teleostei</taxon>
        <taxon>Ostariophysi</taxon>
        <taxon>Siluriformes</taxon>
        <taxon>Bagridae</taxon>
        <taxon>Hemibagrus</taxon>
    </lineage>
</organism>
<dbReference type="InterPro" id="IPR056924">
    <property type="entry name" value="SH3_Tf2-1"/>
</dbReference>
<feature type="compositionally biased region" description="Polar residues" evidence="10">
    <location>
        <begin position="2115"/>
        <end position="2124"/>
    </location>
</feature>
<dbReference type="Gene3D" id="3.30.40.100">
    <property type="match status" value="1"/>
</dbReference>
<evidence type="ECO:0000256" key="2">
    <source>
        <dbReference type="ARBA" id="ARBA00004514"/>
    </source>
</evidence>
<feature type="compositionally biased region" description="Basic and acidic residues" evidence="10">
    <location>
        <begin position="1881"/>
        <end position="1890"/>
    </location>
</feature>
<comment type="subcellular location">
    <subcellularLocation>
        <location evidence="2">Cytoplasm</location>
        <location evidence="2">Cytosol</location>
    </subcellularLocation>
    <subcellularLocation>
        <location evidence="1">Nucleus</location>
    </subcellularLocation>
</comment>
<keyword evidence="6" id="KW-0862">Zinc</keyword>
<dbReference type="Pfam" id="PF13553">
    <property type="entry name" value="FIIND"/>
    <property type="match status" value="1"/>
</dbReference>
<dbReference type="GO" id="GO:0016605">
    <property type="term" value="C:PML body"/>
    <property type="evidence" value="ECO:0007669"/>
    <property type="project" value="TreeGrafter"/>
</dbReference>
<dbReference type="InterPro" id="IPR011124">
    <property type="entry name" value="Znf_CW"/>
</dbReference>
<dbReference type="EMBL" id="JAUCMX010000006">
    <property type="protein sequence ID" value="KAK3543637.1"/>
    <property type="molecule type" value="Genomic_DNA"/>
</dbReference>
<gene>
    <name evidence="13" type="ORF">QTP70_025995</name>
</gene>
<feature type="region of interest" description="Disordered" evidence="10">
    <location>
        <begin position="2105"/>
        <end position="2149"/>
    </location>
</feature>
<evidence type="ECO:0000259" key="11">
    <source>
        <dbReference type="PROSITE" id="PS51050"/>
    </source>
</evidence>
<dbReference type="InterPro" id="IPR045261">
    <property type="entry name" value="MORC_ATPase"/>
</dbReference>
<evidence type="ECO:0000259" key="12">
    <source>
        <dbReference type="PROSITE" id="PS51830"/>
    </source>
</evidence>
<feature type="domain" description="FIIND" evidence="12">
    <location>
        <begin position="699"/>
        <end position="978"/>
    </location>
</feature>
<evidence type="ECO:0000313" key="14">
    <source>
        <dbReference type="Proteomes" id="UP001274896"/>
    </source>
</evidence>
<evidence type="ECO:0000256" key="5">
    <source>
        <dbReference type="ARBA" id="ARBA00022771"/>
    </source>
</evidence>
<dbReference type="GO" id="GO:0005829">
    <property type="term" value="C:cytosol"/>
    <property type="evidence" value="ECO:0007669"/>
    <property type="project" value="UniProtKB-SubCell"/>
</dbReference>